<evidence type="ECO:0000313" key="3">
    <source>
        <dbReference type="Proteomes" id="UP000316778"/>
    </source>
</evidence>
<gene>
    <name evidence="2" type="ORF">LX66_3534</name>
</gene>
<dbReference type="EMBL" id="VLLG01000004">
    <property type="protein sequence ID" value="TWI86280.1"/>
    <property type="molecule type" value="Genomic_DNA"/>
</dbReference>
<comment type="caution">
    <text evidence="2">The sequence shown here is derived from an EMBL/GenBank/DDBJ whole genome shotgun (WGS) entry which is preliminary data.</text>
</comment>
<proteinExistence type="predicted"/>
<sequence>MKTKDKRGGAGRGQGNKPGVKRVAERRIQQPLTILPSVLEPFKAKYGRGWSRRVEELIRQDLQE</sequence>
<dbReference type="Proteomes" id="UP000316778">
    <property type="component" value="Unassembled WGS sequence"/>
</dbReference>
<feature type="region of interest" description="Disordered" evidence="1">
    <location>
        <begin position="1"/>
        <end position="27"/>
    </location>
</feature>
<keyword evidence="3" id="KW-1185">Reference proteome</keyword>
<evidence type="ECO:0000256" key="1">
    <source>
        <dbReference type="SAM" id="MobiDB-lite"/>
    </source>
</evidence>
<dbReference type="AlphaFoldDB" id="A0A562SZU6"/>
<dbReference type="RefSeq" id="WP_145715965.1">
    <property type="nucleotide sequence ID" value="NZ_BAAAFY010000005.1"/>
</dbReference>
<evidence type="ECO:0000313" key="2">
    <source>
        <dbReference type="EMBL" id="TWI86280.1"/>
    </source>
</evidence>
<dbReference type="OrthoDB" id="9918979at2"/>
<organism evidence="2 3">
    <name type="scientific">Chitinophaga japonensis</name>
    <name type="common">Flexibacter japonensis</name>
    <dbReference type="NCBI Taxonomy" id="104662"/>
    <lineage>
        <taxon>Bacteria</taxon>
        <taxon>Pseudomonadati</taxon>
        <taxon>Bacteroidota</taxon>
        <taxon>Chitinophagia</taxon>
        <taxon>Chitinophagales</taxon>
        <taxon>Chitinophagaceae</taxon>
        <taxon>Chitinophaga</taxon>
    </lineage>
</organism>
<reference evidence="2 3" key="1">
    <citation type="journal article" date="2013" name="Stand. Genomic Sci.">
        <title>Genomic Encyclopedia of Type Strains, Phase I: The one thousand microbial genomes (KMG-I) project.</title>
        <authorList>
            <person name="Kyrpides N.C."/>
            <person name="Woyke T."/>
            <person name="Eisen J.A."/>
            <person name="Garrity G."/>
            <person name="Lilburn T.G."/>
            <person name="Beck B.J."/>
            <person name="Whitman W.B."/>
            <person name="Hugenholtz P."/>
            <person name="Klenk H.P."/>
        </authorList>
    </citation>
    <scope>NUCLEOTIDE SEQUENCE [LARGE SCALE GENOMIC DNA]</scope>
    <source>
        <strain evidence="2 3">DSM 13484</strain>
    </source>
</reference>
<name>A0A562SZU6_CHIJA</name>
<protein>
    <submittedName>
        <fullName evidence="2">Uncharacterized protein</fullName>
    </submittedName>
</protein>
<accession>A0A562SZU6</accession>